<evidence type="ECO:0000256" key="2">
    <source>
        <dbReference type="ARBA" id="ARBA00022448"/>
    </source>
</evidence>
<dbReference type="InterPro" id="IPR027417">
    <property type="entry name" value="P-loop_NTPase"/>
</dbReference>
<evidence type="ECO:0000313" key="8">
    <source>
        <dbReference type="EMBL" id="AMK75229.1"/>
    </source>
</evidence>
<keyword evidence="4 8" id="KW-0067">ATP-binding</keyword>
<dbReference type="Gene3D" id="3.40.50.300">
    <property type="entry name" value="P-loop containing nucleotide triphosphate hydrolases"/>
    <property type="match status" value="1"/>
</dbReference>
<dbReference type="PROSITE" id="PS50893">
    <property type="entry name" value="ABC_TRANSPORTER_2"/>
    <property type="match status" value="1"/>
</dbReference>
<sequence>MLTANNITVRIGAKTLLDGVSLALHPGEVLAVIGPNGAGKSTLLRAMSGELTPFSGTIVMNGRPLPEWQPRQTARMRGVLPQNSALAFRFKVLEVVLMGRSPYRKTHTRDRNETIARQALQLTDTGHLAERIYTTLSGGERQRVQLARVLAQIWEPYGELQCYLLLDEPTSALDLAHQHAVLAIARRFADSQSAGVLAILHDLNLAALYADRIAVLHQGRLMSVGTPNRVLISELIQQIFDYPVTIGRHPLYPDCPLLIPHIPRAGGPESWIA</sequence>
<keyword evidence="9" id="KW-1185">Reference proteome</keyword>
<protein>
    <submittedName>
        <fullName evidence="8">Hemin ABC transporter ATP-binding protein</fullName>
    </submittedName>
</protein>
<evidence type="ECO:0000256" key="3">
    <source>
        <dbReference type="ARBA" id="ARBA00022741"/>
    </source>
</evidence>
<keyword evidence="5" id="KW-1278">Translocase</keyword>
<dbReference type="SMART" id="SM00382">
    <property type="entry name" value="AAA"/>
    <property type="match status" value="1"/>
</dbReference>
<evidence type="ECO:0000313" key="9">
    <source>
        <dbReference type="Proteomes" id="UP000030512"/>
    </source>
</evidence>
<dbReference type="STRING" id="1538553.JT25_001795"/>
<dbReference type="PANTHER" id="PTHR42794">
    <property type="entry name" value="HEMIN IMPORT ATP-BINDING PROTEIN HMUV"/>
    <property type="match status" value="1"/>
</dbReference>
<organism evidence="8 9">
    <name type="scientific">Methylomonas denitrificans</name>
    <dbReference type="NCBI Taxonomy" id="1538553"/>
    <lineage>
        <taxon>Bacteria</taxon>
        <taxon>Pseudomonadati</taxon>
        <taxon>Pseudomonadota</taxon>
        <taxon>Gammaproteobacteria</taxon>
        <taxon>Methylococcales</taxon>
        <taxon>Methylococcaceae</taxon>
        <taxon>Methylomonas</taxon>
    </lineage>
</organism>
<reference evidence="8 9" key="1">
    <citation type="journal article" date="2015" name="Environ. Microbiol.">
        <title>Methane oxidation coupled to nitrate reduction under hypoxia by the Gammaproteobacterium Methylomonas denitrificans, sp. nov. type strain FJG1.</title>
        <authorList>
            <person name="Kits K.D."/>
            <person name="Klotz M.G."/>
            <person name="Stein L.Y."/>
        </authorList>
    </citation>
    <scope>NUCLEOTIDE SEQUENCE [LARGE SCALE GENOMIC DNA]</scope>
    <source>
        <strain evidence="8 9">FJG1</strain>
    </source>
</reference>
<evidence type="ECO:0000256" key="5">
    <source>
        <dbReference type="ARBA" id="ARBA00022967"/>
    </source>
</evidence>
<evidence type="ECO:0000256" key="4">
    <source>
        <dbReference type="ARBA" id="ARBA00022840"/>
    </source>
</evidence>
<gene>
    <name evidence="8" type="ORF">JT25_001795</name>
</gene>
<keyword evidence="3" id="KW-0547">Nucleotide-binding</keyword>
<dbReference type="OrthoDB" id="6461291at2"/>
<feature type="domain" description="ABC transporter" evidence="7">
    <location>
        <begin position="2"/>
        <end position="243"/>
    </location>
</feature>
<dbReference type="FunFam" id="3.40.50.300:FF:000134">
    <property type="entry name" value="Iron-enterobactin ABC transporter ATP-binding protein"/>
    <property type="match status" value="1"/>
</dbReference>
<dbReference type="InterPro" id="IPR017871">
    <property type="entry name" value="ABC_transporter-like_CS"/>
</dbReference>
<dbReference type="NCBIfam" id="NF010068">
    <property type="entry name" value="PRK13548.1"/>
    <property type="match status" value="1"/>
</dbReference>
<proteinExistence type="inferred from homology"/>
<dbReference type="InterPro" id="IPR003439">
    <property type="entry name" value="ABC_transporter-like_ATP-bd"/>
</dbReference>
<dbReference type="GO" id="GO:0005524">
    <property type="term" value="F:ATP binding"/>
    <property type="evidence" value="ECO:0007669"/>
    <property type="project" value="UniProtKB-KW"/>
</dbReference>
<dbReference type="CDD" id="cd03214">
    <property type="entry name" value="ABC_Iron-Siderophores_B12_Hemin"/>
    <property type="match status" value="1"/>
</dbReference>
<evidence type="ECO:0000256" key="6">
    <source>
        <dbReference type="ARBA" id="ARBA00037066"/>
    </source>
</evidence>
<accession>A0A140E4A5</accession>
<dbReference type="PANTHER" id="PTHR42794:SF1">
    <property type="entry name" value="HEMIN IMPORT ATP-BINDING PROTEIN HMUV"/>
    <property type="match status" value="1"/>
</dbReference>
<evidence type="ECO:0000259" key="7">
    <source>
        <dbReference type="PROSITE" id="PS50893"/>
    </source>
</evidence>
<evidence type="ECO:0000256" key="1">
    <source>
        <dbReference type="ARBA" id="ARBA00005417"/>
    </source>
</evidence>
<name>A0A140E4A5_9GAMM</name>
<keyword evidence="2" id="KW-0813">Transport</keyword>
<dbReference type="AlphaFoldDB" id="A0A140E4A5"/>
<comment type="similarity">
    <text evidence="1">Belongs to the ABC transporter superfamily.</text>
</comment>
<dbReference type="RefSeq" id="WP_036272163.1">
    <property type="nucleotide sequence ID" value="NZ_CP014476.1"/>
</dbReference>
<dbReference type="Proteomes" id="UP000030512">
    <property type="component" value="Chromosome"/>
</dbReference>
<dbReference type="Pfam" id="PF00005">
    <property type="entry name" value="ABC_tran"/>
    <property type="match status" value="1"/>
</dbReference>
<dbReference type="KEGG" id="mdn:JT25_001795"/>
<comment type="function">
    <text evidence="6">Part of the ABC transporter complex HmuTUV involved in hemin import. Responsible for energy coupling to the transport system.</text>
</comment>
<dbReference type="GO" id="GO:0016887">
    <property type="term" value="F:ATP hydrolysis activity"/>
    <property type="evidence" value="ECO:0007669"/>
    <property type="project" value="InterPro"/>
</dbReference>
<dbReference type="PROSITE" id="PS00211">
    <property type="entry name" value="ABC_TRANSPORTER_1"/>
    <property type="match status" value="1"/>
</dbReference>
<dbReference type="EMBL" id="CP014476">
    <property type="protein sequence ID" value="AMK75229.1"/>
    <property type="molecule type" value="Genomic_DNA"/>
</dbReference>
<dbReference type="SUPFAM" id="SSF52540">
    <property type="entry name" value="P-loop containing nucleoside triphosphate hydrolases"/>
    <property type="match status" value="1"/>
</dbReference>
<dbReference type="InterPro" id="IPR003593">
    <property type="entry name" value="AAA+_ATPase"/>
</dbReference>